<dbReference type="PROSITE" id="PS50922">
    <property type="entry name" value="TLC"/>
    <property type="match status" value="1"/>
</dbReference>
<evidence type="ECO:0000256" key="3">
    <source>
        <dbReference type="ARBA" id="ARBA00022989"/>
    </source>
</evidence>
<accession>A0A9P4IKG7</accession>
<feature type="transmembrane region" description="Helical" evidence="6">
    <location>
        <begin position="62"/>
        <end position="83"/>
    </location>
</feature>
<keyword evidence="9" id="KW-1185">Reference proteome</keyword>
<dbReference type="GO" id="GO:0007009">
    <property type="term" value="P:plasma membrane organization"/>
    <property type="evidence" value="ECO:0007669"/>
    <property type="project" value="TreeGrafter"/>
</dbReference>
<name>A0A9P4IKG7_9PEZI</name>
<dbReference type="AlphaFoldDB" id="A0A9P4IKG7"/>
<keyword evidence="2 5" id="KW-0812">Transmembrane</keyword>
<dbReference type="PANTHER" id="PTHR13439">
    <property type="entry name" value="CT120 PROTEIN"/>
    <property type="match status" value="1"/>
</dbReference>
<dbReference type="GO" id="GO:0005886">
    <property type="term" value="C:plasma membrane"/>
    <property type="evidence" value="ECO:0007669"/>
    <property type="project" value="TreeGrafter"/>
</dbReference>
<keyword evidence="4 5" id="KW-0472">Membrane</keyword>
<evidence type="ECO:0000313" key="9">
    <source>
        <dbReference type="Proteomes" id="UP000799772"/>
    </source>
</evidence>
<dbReference type="Pfam" id="PF03798">
    <property type="entry name" value="TRAM_LAG1_CLN8"/>
    <property type="match status" value="1"/>
</dbReference>
<dbReference type="GO" id="GO:0055091">
    <property type="term" value="P:phospholipid homeostasis"/>
    <property type="evidence" value="ECO:0007669"/>
    <property type="project" value="TreeGrafter"/>
</dbReference>
<proteinExistence type="predicted"/>
<protein>
    <recommendedName>
        <fullName evidence="7">TLC domain-containing protein</fullName>
    </recommendedName>
</protein>
<comment type="caution">
    <text evidence="8">The sequence shown here is derived from an EMBL/GenBank/DDBJ whole genome shotgun (WGS) entry which is preliminary data.</text>
</comment>
<dbReference type="InterPro" id="IPR050846">
    <property type="entry name" value="TLCD"/>
</dbReference>
<keyword evidence="3 6" id="KW-1133">Transmembrane helix</keyword>
<feature type="transmembrane region" description="Helical" evidence="6">
    <location>
        <begin position="95"/>
        <end position="113"/>
    </location>
</feature>
<evidence type="ECO:0000313" key="8">
    <source>
        <dbReference type="EMBL" id="KAF2103221.1"/>
    </source>
</evidence>
<evidence type="ECO:0000259" key="7">
    <source>
        <dbReference type="PROSITE" id="PS50922"/>
    </source>
</evidence>
<gene>
    <name evidence="8" type="ORF">NA57DRAFT_72200</name>
</gene>
<dbReference type="GO" id="GO:0097035">
    <property type="term" value="P:regulation of membrane lipid distribution"/>
    <property type="evidence" value="ECO:0007669"/>
    <property type="project" value="TreeGrafter"/>
</dbReference>
<dbReference type="InterPro" id="IPR006634">
    <property type="entry name" value="TLC-dom"/>
</dbReference>
<dbReference type="OrthoDB" id="4673129at2759"/>
<evidence type="ECO:0000256" key="5">
    <source>
        <dbReference type="PROSITE-ProRule" id="PRU00205"/>
    </source>
</evidence>
<dbReference type="PANTHER" id="PTHR13439:SF4">
    <property type="entry name" value="TLC DOMAIN-CONTAINING PROTEIN"/>
    <property type="match status" value="1"/>
</dbReference>
<evidence type="ECO:0000256" key="2">
    <source>
        <dbReference type="ARBA" id="ARBA00022692"/>
    </source>
</evidence>
<reference evidence="8" key="1">
    <citation type="journal article" date="2020" name="Stud. Mycol.">
        <title>101 Dothideomycetes genomes: a test case for predicting lifestyles and emergence of pathogens.</title>
        <authorList>
            <person name="Haridas S."/>
            <person name="Albert R."/>
            <person name="Binder M."/>
            <person name="Bloem J."/>
            <person name="Labutti K."/>
            <person name="Salamov A."/>
            <person name="Andreopoulos B."/>
            <person name="Baker S."/>
            <person name="Barry K."/>
            <person name="Bills G."/>
            <person name="Bluhm B."/>
            <person name="Cannon C."/>
            <person name="Castanera R."/>
            <person name="Culley D."/>
            <person name="Daum C."/>
            <person name="Ezra D."/>
            <person name="Gonzalez J."/>
            <person name="Henrissat B."/>
            <person name="Kuo A."/>
            <person name="Liang C."/>
            <person name="Lipzen A."/>
            <person name="Lutzoni F."/>
            <person name="Magnuson J."/>
            <person name="Mondo S."/>
            <person name="Nolan M."/>
            <person name="Ohm R."/>
            <person name="Pangilinan J."/>
            <person name="Park H.-J."/>
            <person name="Ramirez L."/>
            <person name="Alfaro M."/>
            <person name="Sun H."/>
            <person name="Tritt A."/>
            <person name="Yoshinaga Y."/>
            <person name="Zwiers L.-H."/>
            <person name="Turgeon B."/>
            <person name="Goodwin S."/>
            <person name="Spatafora J."/>
            <person name="Crous P."/>
            <person name="Grigoriev I."/>
        </authorList>
    </citation>
    <scope>NUCLEOTIDE SEQUENCE</scope>
    <source>
        <strain evidence="8">CBS 133067</strain>
    </source>
</reference>
<evidence type="ECO:0000256" key="1">
    <source>
        <dbReference type="ARBA" id="ARBA00004141"/>
    </source>
</evidence>
<dbReference type="GO" id="GO:0071709">
    <property type="term" value="P:membrane assembly"/>
    <property type="evidence" value="ECO:0007669"/>
    <property type="project" value="TreeGrafter"/>
</dbReference>
<organism evidence="8 9">
    <name type="scientific">Rhizodiscina lignyota</name>
    <dbReference type="NCBI Taxonomy" id="1504668"/>
    <lineage>
        <taxon>Eukaryota</taxon>
        <taxon>Fungi</taxon>
        <taxon>Dikarya</taxon>
        <taxon>Ascomycota</taxon>
        <taxon>Pezizomycotina</taxon>
        <taxon>Dothideomycetes</taxon>
        <taxon>Pleosporomycetidae</taxon>
        <taxon>Aulographales</taxon>
        <taxon>Rhizodiscinaceae</taxon>
        <taxon>Rhizodiscina</taxon>
    </lineage>
</organism>
<comment type="subcellular location">
    <subcellularLocation>
        <location evidence="1">Membrane</location>
        <topology evidence="1">Multi-pass membrane protein</topology>
    </subcellularLocation>
</comment>
<dbReference type="EMBL" id="ML978122">
    <property type="protein sequence ID" value="KAF2103221.1"/>
    <property type="molecule type" value="Genomic_DNA"/>
</dbReference>
<evidence type="ECO:0000256" key="4">
    <source>
        <dbReference type="ARBA" id="ARBA00023136"/>
    </source>
</evidence>
<feature type="domain" description="TLC" evidence="7">
    <location>
        <begin position="90"/>
        <end position="318"/>
    </location>
</feature>
<sequence>MASSRAEAAIQPRLAAFTSPFGPPMASNVSLSPASNPQQFWAENFTLHVFHLHAYRVLSMMALYQALYSLIIPSLACLLAPATYPKLVGIHRRRFLRVSISMIQSSIATYFALRLNLFSQRELAVTWQDRICRYEDDTAKAMAYALGYLVWHFLETLVNWEDHSAPMKIHGLVTSTSVALFFRPAVHYYARQYLFMEMSNLCINIQRLLKWSGNSNVALDKFMSRLVLVGWGALRLVYGPIITFNMTWDFAAAARAAPVGVLLSNSPLVEQLGEIAPLNDGLYDAPSVPVWISIVEVVSTVTLIWESWVWFVGIWRKGDISNGKVKAG</sequence>
<evidence type="ECO:0000256" key="6">
    <source>
        <dbReference type="SAM" id="Phobius"/>
    </source>
</evidence>
<dbReference type="Proteomes" id="UP000799772">
    <property type="component" value="Unassembled WGS sequence"/>
</dbReference>